<reference evidence="4 5" key="1">
    <citation type="submission" date="2017-09" db="EMBL/GenBank/DDBJ databases">
        <title>Evaluation of Pacific Biosciences Sequencing Technology to Finishing C. thermocellum Genome Sequences.</title>
        <authorList>
            <person name="Brown S."/>
        </authorList>
    </citation>
    <scope>NUCLEOTIDE SEQUENCE [LARGE SCALE GENOMIC DNA]</scope>
    <source>
        <strain evidence="4 5">AD2</strain>
    </source>
</reference>
<feature type="transmembrane region" description="Helical" evidence="1">
    <location>
        <begin position="104"/>
        <end position="130"/>
    </location>
</feature>
<feature type="transmembrane region" description="Helical" evidence="1">
    <location>
        <begin position="53"/>
        <end position="84"/>
    </location>
</feature>
<organism evidence="4 5">
    <name type="scientific">Acetivibrio thermocellus AD2</name>
    <dbReference type="NCBI Taxonomy" id="1138384"/>
    <lineage>
        <taxon>Bacteria</taxon>
        <taxon>Bacillati</taxon>
        <taxon>Bacillota</taxon>
        <taxon>Clostridia</taxon>
        <taxon>Eubacteriales</taxon>
        <taxon>Oscillospiraceae</taxon>
        <taxon>Acetivibrio</taxon>
    </lineage>
</organism>
<name>A0AB36TF74_ACETH</name>
<proteinExistence type="predicted"/>
<dbReference type="InterPro" id="IPR026870">
    <property type="entry name" value="Zinc_ribbon_dom"/>
</dbReference>
<dbReference type="Pfam" id="PF13828">
    <property type="entry name" value="DUF4190"/>
    <property type="match status" value="1"/>
</dbReference>
<dbReference type="Proteomes" id="UP000223596">
    <property type="component" value="Unassembled WGS sequence"/>
</dbReference>
<keyword evidence="1" id="KW-1133">Transmembrane helix</keyword>
<dbReference type="Pfam" id="PF13240">
    <property type="entry name" value="Zn_Ribbon_1"/>
    <property type="match status" value="1"/>
</dbReference>
<evidence type="ECO:0000259" key="3">
    <source>
        <dbReference type="Pfam" id="PF13828"/>
    </source>
</evidence>
<dbReference type="AlphaFoldDB" id="A0AB36TF74"/>
<protein>
    <submittedName>
        <fullName evidence="4">Uncharacterized protein DUF4190</fullName>
    </submittedName>
</protein>
<evidence type="ECO:0000256" key="1">
    <source>
        <dbReference type="SAM" id="Phobius"/>
    </source>
</evidence>
<evidence type="ECO:0000259" key="2">
    <source>
        <dbReference type="Pfam" id="PF13240"/>
    </source>
</evidence>
<gene>
    <name evidence="4" type="ORF">M972_11604</name>
</gene>
<feature type="domain" description="Zinc-ribbon" evidence="2">
    <location>
        <begin position="4"/>
        <end position="23"/>
    </location>
</feature>
<evidence type="ECO:0000313" key="4">
    <source>
        <dbReference type="EMBL" id="PFH01860.1"/>
    </source>
</evidence>
<keyword evidence="1" id="KW-0472">Membrane</keyword>
<dbReference type="EMBL" id="PDBW01000001">
    <property type="protein sequence ID" value="PFH01860.1"/>
    <property type="molecule type" value="Genomic_DNA"/>
</dbReference>
<comment type="caution">
    <text evidence="4">The sequence shown here is derived from an EMBL/GenBank/DDBJ whole genome shotgun (WGS) entry which is preliminary data.</text>
</comment>
<feature type="domain" description="DUF4190" evidence="3">
    <location>
        <begin position="53"/>
        <end position="121"/>
    </location>
</feature>
<keyword evidence="1" id="KW-0812">Transmembrane</keyword>
<evidence type="ECO:0000313" key="5">
    <source>
        <dbReference type="Proteomes" id="UP000223596"/>
    </source>
</evidence>
<sequence length="144" mass="15332">MKLCPNCGKLNEDFAGTCSQCGSLLNSSNNNSEREYNAYVSVNEQQYAKTNGLAIASLVLGISSFLFACCCGLGIIPSILAIVFGFISKDKIKQSNGFEKGDGLALAGIILGFVGILFALISFVVSPAFWQGFIEGISDSYIDF</sequence>
<dbReference type="RefSeq" id="WP_003516905.1">
    <property type="nucleotide sequence ID" value="NZ_CP013828.1"/>
</dbReference>
<accession>A0AB36TF74</accession>
<dbReference type="GeneID" id="35802917"/>
<dbReference type="InterPro" id="IPR025241">
    <property type="entry name" value="DUF4190"/>
</dbReference>